<dbReference type="InterPro" id="IPR036322">
    <property type="entry name" value="WD40_repeat_dom_sf"/>
</dbReference>
<evidence type="ECO:0000313" key="6">
    <source>
        <dbReference type="Proteomes" id="UP000054538"/>
    </source>
</evidence>
<feature type="repeat" description="WD" evidence="3">
    <location>
        <begin position="173"/>
        <end position="214"/>
    </location>
</feature>
<keyword evidence="2" id="KW-0677">Repeat</keyword>
<dbReference type="CDD" id="cd00200">
    <property type="entry name" value="WD40"/>
    <property type="match status" value="1"/>
</dbReference>
<dbReference type="AlphaFoldDB" id="A0A0D0DJ84"/>
<protein>
    <recommendedName>
        <fullName evidence="7">WD40 repeat-like protein</fullName>
    </recommendedName>
</protein>
<feature type="compositionally biased region" description="Basic and acidic residues" evidence="4">
    <location>
        <begin position="518"/>
        <end position="534"/>
    </location>
</feature>
<dbReference type="PROSITE" id="PS50082">
    <property type="entry name" value="WD_REPEATS_2"/>
    <property type="match status" value="5"/>
</dbReference>
<name>A0A0D0DJ84_9AGAM</name>
<dbReference type="PROSITE" id="PS50294">
    <property type="entry name" value="WD_REPEATS_REGION"/>
    <property type="match status" value="4"/>
</dbReference>
<evidence type="ECO:0000256" key="4">
    <source>
        <dbReference type="SAM" id="MobiDB-lite"/>
    </source>
</evidence>
<feature type="repeat" description="WD" evidence="3">
    <location>
        <begin position="258"/>
        <end position="291"/>
    </location>
</feature>
<feature type="repeat" description="WD" evidence="3">
    <location>
        <begin position="19"/>
        <end position="60"/>
    </location>
</feature>
<organism evidence="5 6">
    <name type="scientific">Paxillus rubicundulus Ve08.2h10</name>
    <dbReference type="NCBI Taxonomy" id="930991"/>
    <lineage>
        <taxon>Eukaryota</taxon>
        <taxon>Fungi</taxon>
        <taxon>Dikarya</taxon>
        <taxon>Basidiomycota</taxon>
        <taxon>Agaricomycotina</taxon>
        <taxon>Agaricomycetes</taxon>
        <taxon>Agaricomycetidae</taxon>
        <taxon>Boletales</taxon>
        <taxon>Paxilineae</taxon>
        <taxon>Paxillaceae</taxon>
        <taxon>Paxillus</taxon>
    </lineage>
</organism>
<dbReference type="PROSITE" id="PS00678">
    <property type="entry name" value="WD_REPEATS_1"/>
    <property type="match status" value="2"/>
</dbReference>
<reference evidence="6" key="2">
    <citation type="submission" date="2015-01" db="EMBL/GenBank/DDBJ databases">
        <title>Evolutionary Origins and Diversification of the Mycorrhizal Mutualists.</title>
        <authorList>
            <consortium name="DOE Joint Genome Institute"/>
            <consortium name="Mycorrhizal Genomics Consortium"/>
            <person name="Kohler A."/>
            <person name="Kuo A."/>
            <person name="Nagy L.G."/>
            <person name="Floudas D."/>
            <person name="Copeland A."/>
            <person name="Barry K.W."/>
            <person name="Cichocki N."/>
            <person name="Veneault-Fourrey C."/>
            <person name="LaButti K."/>
            <person name="Lindquist E.A."/>
            <person name="Lipzen A."/>
            <person name="Lundell T."/>
            <person name="Morin E."/>
            <person name="Murat C."/>
            <person name="Riley R."/>
            <person name="Ohm R."/>
            <person name="Sun H."/>
            <person name="Tunlid A."/>
            <person name="Henrissat B."/>
            <person name="Grigoriev I.V."/>
            <person name="Hibbett D.S."/>
            <person name="Martin F."/>
        </authorList>
    </citation>
    <scope>NUCLEOTIDE SEQUENCE [LARGE SCALE GENOMIC DNA]</scope>
    <source>
        <strain evidence="6">Ve08.2h10</strain>
    </source>
</reference>
<dbReference type="InterPro" id="IPR015943">
    <property type="entry name" value="WD40/YVTN_repeat-like_dom_sf"/>
</dbReference>
<sequence length="552" mass="61229">MSKTLEKSVDLTAKPVMTMSGHEALIMKIAYLPGGERIVTCSYDKTVRVWNVENGEQEGTILSGGGERIRVWDVETHELIEEWEGHTGEIYCLAVSPDDRLAASGGFNGEIVIMDIEEGGRIRHSIDVGRWVRSLCFSPNGERLACALGSTLGRPGFVHVYDVESGKLVLDPIKAHEDTVNCVLWSLDGCRLFSASDDHTIQCWNSDTGEAIGDSWKRHTSWVYFLSLSSDGAKLASTSFDNTVRFWDAHSGDPVDQPLQHDDTVYALTFSPSGEFVASGGVDNKVSIWRVPWWDDSQKEAHKSLLDFPAVPLPKDQHKGGLDYLDLPTTHRPFISSPRPPVDSTPAPISTRIRRFWRSLVAGHPTSSHAQQEHGLQPVPGRRFWKLPARIPLTEVAAGKAKNGVAVGRRERRRKKRHQEPQEPHAPTSSSSAEAGSSSQPEQSGSTSNAGPSTSQAGPSNTSNAHAAGRHPSFAPSNVGSEDSWDDMDCCAKCLDYFCVGPRADRERFRPWKKKSRVVLEAEKQAKEEKERAKAEKRRAKRRRRRNQRASR</sequence>
<feature type="compositionally biased region" description="Low complexity" evidence="4">
    <location>
        <begin position="427"/>
        <end position="448"/>
    </location>
</feature>
<feature type="region of interest" description="Disordered" evidence="4">
    <location>
        <begin position="506"/>
        <end position="552"/>
    </location>
</feature>
<dbReference type="SMART" id="SM00320">
    <property type="entry name" value="WD40"/>
    <property type="match status" value="6"/>
</dbReference>
<evidence type="ECO:0000256" key="2">
    <source>
        <dbReference type="ARBA" id="ARBA00022737"/>
    </source>
</evidence>
<keyword evidence="1 3" id="KW-0853">WD repeat</keyword>
<dbReference type="InParanoid" id="A0A0D0DJ84"/>
<dbReference type="InterPro" id="IPR001680">
    <property type="entry name" value="WD40_rpt"/>
</dbReference>
<evidence type="ECO:0000313" key="5">
    <source>
        <dbReference type="EMBL" id="KIK78195.1"/>
    </source>
</evidence>
<dbReference type="OrthoDB" id="6262491at2759"/>
<dbReference type="Pfam" id="PF00400">
    <property type="entry name" value="WD40"/>
    <property type="match status" value="5"/>
</dbReference>
<dbReference type="Gene3D" id="2.130.10.10">
    <property type="entry name" value="YVTN repeat-like/Quinoprotein amine dehydrogenase"/>
    <property type="match status" value="3"/>
</dbReference>
<dbReference type="SUPFAM" id="SSF50978">
    <property type="entry name" value="WD40 repeat-like"/>
    <property type="match status" value="1"/>
</dbReference>
<evidence type="ECO:0000256" key="1">
    <source>
        <dbReference type="ARBA" id="ARBA00022574"/>
    </source>
</evidence>
<accession>A0A0D0DJ84</accession>
<feature type="compositionally biased region" description="Polar residues" evidence="4">
    <location>
        <begin position="449"/>
        <end position="465"/>
    </location>
</feature>
<proteinExistence type="predicted"/>
<feature type="compositionally biased region" description="Basic residues" evidence="4">
    <location>
        <begin position="535"/>
        <end position="552"/>
    </location>
</feature>
<feature type="region of interest" description="Disordered" evidence="4">
    <location>
        <begin position="400"/>
        <end position="482"/>
    </location>
</feature>
<dbReference type="STRING" id="930991.A0A0D0DJ84"/>
<evidence type="ECO:0008006" key="7">
    <source>
        <dbReference type="Google" id="ProtNLM"/>
    </source>
</evidence>
<dbReference type="HOGENOM" id="CLU_000288_57_33_1"/>
<dbReference type="PANTHER" id="PTHR19879:SF9">
    <property type="entry name" value="TRANSCRIPTION INITIATION FACTOR TFIID SUBUNIT 5"/>
    <property type="match status" value="1"/>
</dbReference>
<dbReference type="InterPro" id="IPR020472">
    <property type="entry name" value="WD40_PAC1"/>
</dbReference>
<dbReference type="EMBL" id="KN826678">
    <property type="protein sequence ID" value="KIK78195.1"/>
    <property type="molecule type" value="Genomic_DNA"/>
</dbReference>
<reference evidence="5 6" key="1">
    <citation type="submission" date="2014-04" db="EMBL/GenBank/DDBJ databases">
        <authorList>
            <consortium name="DOE Joint Genome Institute"/>
            <person name="Kuo A."/>
            <person name="Kohler A."/>
            <person name="Jargeat P."/>
            <person name="Nagy L.G."/>
            <person name="Floudas D."/>
            <person name="Copeland A."/>
            <person name="Barry K.W."/>
            <person name="Cichocki N."/>
            <person name="Veneault-Fourrey C."/>
            <person name="LaButti K."/>
            <person name="Lindquist E.A."/>
            <person name="Lipzen A."/>
            <person name="Lundell T."/>
            <person name="Morin E."/>
            <person name="Murat C."/>
            <person name="Sun H."/>
            <person name="Tunlid A."/>
            <person name="Henrissat B."/>
            <person name="Grigoriev I.V."/>
            <person name="Hibbett D.S."/>
            <person name="Martin F."/>
            <person name="Nordberg H.P."/>
            <person name="Cantor M.N."/>
            <person name="Hua S.X."/>
        </authorList>
    </citation>
    <scope>NUCLEOTIDE SEQUENCE [LARGE SCALE GENOMIC DNA]</scope>
    <source>
        <strain evidence="5 6">Ve08.2h10</strain>
    </source>
</reference>
<dbReference type="InterPro" id="IPR019775">
    <property type="entry name" value="WD40_repeat_CS"/>
</dbReference>
<keyword evidence="6" id="KW-1185">Reference proteome</keyword>
<feature type="repeat" description="WD" evidence="3">
    <location>
        <begin position="216"/>
        <end position="257"/>
    </location>
</feature>
<evidence type="ECO:0000256" key="3">
    <source>
        <dbReference type="PROSITE-ProRule" id="PRU00221"/>
    </source>
</evidence>
<dbReference type="PRINTS" id="PR00320">
    <property type="entry name" value="GPROTEINBRPT"/>
</dbReference>
<gene>
    <name evidence="5" type="ORF">PAXRUDRAFT_834688</name>
</gene>
<dbReference type="Proteomes" id="UP000054538">
    <property type="component" value="Unassembled WGS sequence"/>
</dbReference>
<dbReference type="PANTHER" id="PTHR19879">
    <property type="entry name" value="TRANSCRIPTION INITIATION FACTOR TFIID"/>
    <property type="match status" value="1"/>
</dbReference>
<feature type="repeat" description="WD" evidence="3">
    <location>
        <begin position="83"/>
        <end position="124"/>
    </location>
</feature>